<dbReference type="SUPFAM" id="SSF48452">
    <property type="entry name" value="TPR-like"/>
    <property type="match status" value="2"/>
</dbReference>
<name>A0ABQ6FGI8_9RHOO</name>
<keyword evidence="6" id="KW-1185">Reference proteome</keyword>
<evidence type="ECO:0000313" key="6">
    <source>
        <dbReference type="Proteomes" id="UP001157167"/>
    </source>
</evidence>
<evidence type="ECO:0000313" key="5">
    <source>
        <dbReference type="EMBL" id="GLT23865.1"/>
    </source>
</evidence>
<dbReference type="PROSITE" id="PS50005">
    <property type="entry name" value="TPR"/>
    <property type="match status" value="1"/>
</dbReference>
<comment type="caution">
    <text evidence="5">The sequence shown here is derived from an EMBL/GenBank/DDBJ whole genome shotgun (WGS) entry which is preliminary data.</text>
</comment>
<dbReference type="SMART" id="SM00028">
    <property type="entry name" value="TPR"/>
    <property type="match status" value="5"/>
</dbReference>
<sequence length="579" mass="63234">MKPSFRLARPARLLAALFLAGGLLAGTAHAQQPLDAGGVEATEGKAAYPGQELTPQILYQLMLAEVAGARGQGVMAAQSYLDLARRTRDARIARRAAEMAVFARQTDLASDASRLWLELDPTSLQAQQLASGAAASSARIEELETHLASALARLGDKVGPALLGLNRGLARIPDKALIRRLVNDLTQPYLDQPEAHFARANAAYTAGDAAGAAQALEGALRLRPDWEQAVVLEAQLLQETSPGKGIESLRTYVAAHPDAREPRITLARLLVAAKQFGPAREQFDELLKRSPDDRDVVHASALLAMQQGDRPAAERYFKRLLELGFPEPDTVRVYLGQLAEEAKRPDDAIAWYKAVEPGAQYVAAQGRIAQVLANRGKLGDARAHLQALAREATPADQVQYVLLESQLLRDANRNDDAFTVLDDALRQSPDNPDLLYESALMAERIGRVEVMEGRLRKLIALKPDHAHAYNALGYSLVDRNLRLDEAETLIRKGLALAPNDPFIIDSLGWAQYRRGKLADALETLQKAFSLRADPEIAAHLGEVLWMLGRKEEAAKTWRDAAKAHPDNTVLADVIKKFKP</sequence>
<evidence type="ECO:0000256" key="3">
    <source>
        <dbReference type="PROSITE-ProRule" id="PRU00339"/>
    </source>
</evidence>
<evidence type="ECO:0000256" key="2">
    <source>
        <dbReference type="ARBA" id="ARBA00022803"/>
    </source>
</evidence>
<feature type="signal peptide" evidence="4">
    <location>
        <begin position="1"/>
        <end position="30"/>
    </location>
</feature>
<reference evidence="6" key="1">
    <citation type="journal article" date="2019" name="Int. J. Syst. Evol. Microbiol.">
        <title>The Global Catalogue of Microorganisms (GCM) 10K type strain sequencing project: providing services to taxonomists for standard genome sequencing and annotation.</title>
        <authorList>
            <consortium name="The Broad Institute Genomics Platform"/>
            <consortium name="The Broad Institute Genome Sequencing Center for Infectious Disease"/>
            <person name="Wu L."/>
            <person name="Ma J."/>
        </authorList>
    </citation>
    <scope>NUCLEOTIDE SEQUENCE [LARGE SCALE GENOMIC DNA]</scope>
    <source>
        <strain evidence="6">NBRC 102407</strain>
    </source>
</reference>
<dbReference type="PANTHER" id="PTHR45586:SF16">
    <property type="entry name" value="DOMAIN PROTEIN, PUTATIVE-RELATED"/>
    <property type="match status" value="1"/>
</dbReference>
<evidence type="ECO:0000256" key="1">
    <source>
        <dbReference type="ARBA" id="ARBA00022737"/>
    </source>
</evidence>
<keyword evidence="4" id="KW-0732">Signal</keyword>
<dbReference type="Pfam" id="PF14559">
    <property type="entry name" value="TPR_19"/>
    <property type="match status" value="1"/>
</dbReference>
<evidence type="ECO:0000256" key="4">
    <source>
        <dbReference type="SAM" id="SignalP"/>
    </source>
</evidence>
<keyword evidence="2 3" id="KW-0802">TPR repeat</keyword>
<organism evidence="5 6">
    <name type="scientific">Zoogloea oryzae</name>
    <dbReference type="NCBI Taxonomy" id="310767"/>
    <lineage>
        <taxon>Bacteria</taxon>
        <taxon>Pseudomonadati</taxon>
        <taxon>Pseudomonadota</taxon>
        <taxon>Betaproteobacteria</taxon>
        <taxon>Rhodocyclales</taxon>
        <taxon>Zoogloeaceae</taxon>
        <taxon>Zoogloea</taxon>
    </lineage>
</organism>
<dbReference type="InterPro" id="IPR019734">
    <property type="entry name" value="TPR_rpt"/>
</dbReference>
<feature type="chain" id="PRO_5045591865" description="Tetratricopeptide repeat protein" evidence="4">
    <location>
        <begin position="31"/>
        <end position="579"/>
    </location>
</feature>
<protein>
    <recommendedName>
        <fullName evidence="7">Tetratricopeptide repeat protein</fullName>
    </recommendedName>
</protein>
<evidence type="ECO:0008006" key="7">
    <source>
        <dbReference type="Google" id="ProtNLM"/>
    </source>
</evidence>
<dbReference type="Pfam" id="PF13432">
    <property type="entry name" value="TPR_16"/>
    <property type="match status" value="4"/>
</dbReference>
<dbReference type="Gene3D" id="1.25.40.10">
    <property type="entry name" value="Tetratricopeptide repeat domain"/>
    <property type="match status" value="2"/>
</dbReference>
<dbReference type="Proteomes" id="UP001157167">
    <property type="component" value="Unassembled WGS sequence"/>
</dbReference>
<dbReference type="InterPro" id="IPR051012">
    <property type="entry name" value="CellSynth/LPSAsmb/PSIAsmb"/>
</dbReference>
<feature type="repeat" description="TPR" evidence="3">
    <location>
        <begin position="534"/>
        <end position="567"/>
    </location>
</feature>
<proteinExistence type="predicted"/>
<dbReference type="RefSeq" id="WP_284189042.1">
    <property type="nucleotide sequence ID" value="NZ_BSPX01000063.1"/>
</dbReference>
<keyword evidence="1" id="KW-0677">Repeat</keyword>
<accession>A0ABQ6FGI8</accession>
<dbReference type="EMBL" id="BSPX01000063">
    <property type="protein sequence ID" value="GLT23865.1"/>
    <property type="molecule type" value="Genomic_DNA"/>
</dbReference>
<gene>
    <name evidence="5" type="ORF">GCM10007933_33360</name>
</gene>
<dbReference type="InterPro" id="IPR011990">
    <property type="entry name" value="TPR-like_helical_dom_sf"/>
</dbReference>
<dbReference type="PANTHER" id="PTHR45586">
    <property type="entry name" value="TPR REPEAT-CONTAINING PROTEIN PA4667"/>
    <property type="match status" value="1"/>
</dbReference>